<dbReference type="EMBL" id="ADLN01000009">
    <property type="protein sequence ID" value="EHI60945.1"/>
    <property type="molecule type" value="Genomic_DNA"/>
</dbReference>
<comment type="caution">
    <text evidence="2">The sequence shown here is derived from an EMBL/GenBank/DDBJ whole genome shotgun (WGS) entry which is preliminary data.</text>
</comment>
<dbReference type="HOGENOM" id="CLU_066589_0_0_9"/>
<evidence type="ECO:0000256" key="1">
    <source>
        <dbReference type="SAM" id="MobiDB-lite"/>
    </source>
</evidence>
<dbReference type="Proteomes" id="UP000005384">
    <property type="component" value="Unassembled WGS sequence"/>
</dbReference>
<dbReference type="AlphaFoldDB" id="G5IC27"/>
<proteinExistence type="predicted"/>
<evidence type="ECO:0000313" key="2">
    <source>
        <dbReference type="EMBL" id="EHI60945.1"/>
    </source>
</evidence>
<gene>
    <name evidence="2" type="ORF">HMPREF9473_01010</name>
</gene>
<reference evidence="2 3" key="1">
    <citation type="submission" date="2011-08" db="EMBL/GenBank/DDBJ databases">
        <title>The Genome Sequence of Clostridium hathewayi WAL-18680.</title>
        <authorList>
            <consortium name="The Broad Institute Genome Sequencing Platform"/>
            <person name="Earl A."/>
            <person name="Ward D."/>
            <person name="Feldgarden M."/>
            <person name="Gevers D."/>
            <person name="Finegold S.M."/>
            <person name="Summanen P.H."/>
            <person name="Molitoris D.R."/>
            <person name="Song M."/>
            <person name="Daigneault M."/>
            <person name="Allen-Vercoe E."/>
            <person name="Young S.K."/>
            <person name="Zeng Q."/>
            <person name="Gargeya S."/>
            <person name="Fitzgerald M."/>
            <person name="Haas B."/>
            <person name="Abouelleil A."/>
            <person name="Alvarado L."/>
            <person name="Arachchi H.M."/>
            <person name="Berlin A."/>
            <person name="Brown A."/>
            <person name="Chapman S.B."/>
            <person name="Chen Z."/>
            <person name="Dunbar C."/>
            <person name="Freedman E."/>
            <person name="Gearin G."/>
            <person name="Gellesch M."/>
            <person name="Goldberg J."/>
            <person name="Griggs A."/>
            <person name="Gujja S."/>
            <person name="Heiman D."/>
            <person name="Howarth C."/>
            <person name="Larson L."/>
            <person name="Lui A."/>
            <person name="MacDonald P.J.P."/>
            <person name="Montmayeur A."/>
            <person name="Murphy C."/>
            <person name="Neiman D."/>
            <person name="Pearson M."/>
            <person name="Priest M."/>
            <person name="Roberts A."/>
            <person name="Saif S."/>
            <person name="Shea T."/>
            <person name="Shenoy N."/>
            <person name="Sisk P."/>
            <person name="Stolte C."/>
            <person name="Sykes S."/>
            <person name="Wortman J."/>
            <person name="Nusbaum C."/>
            <person name="Birren B."/>
        </authorList>
    </citation>
    <scope>NUCLEOTIDE SEQUENCE [LARGE SCALE GENOMIC DNA]</scope>
    <source>
        <strain evidence="2 3">WAL-18680</strain>
    </source>
</reference>
<feature type="region of interest" description="Disordered" evidence="1">
    <location>
        <begin position="23"/>
        <end position="51"/>
    </location>
</feature>
<protein>
    <submittedName>
        <fullName evidence="2">Uncharacterized protein</fullName>
    </submittedName>
</protein>
<keyword evidence="3" id="KW-1185">Reference proteome</keyword>
<dbReference type="PATRIC" id="fig|742737.3.peg.1011"/>
<name>G5IC27_9FIRM</name>
<evidence type="ECO:0000313" key="3">
    <source>
        <dbReference type="Proteomes" id="UP000005384"/>
    </source>
</evidence>
<organism evidence="2 3">
    <name type="scientific">Hungatella hathewayi WAL-18680</name>
    <dbReference type="NCBI Taxonomy" id="742737"/>
    <lineage>
        <taxon>Bacteria</taxon>
        <taxon>Bacillati</taxon>
        <taxon>Bacillota</taxon>
        <taxon>Clostridia</taxon>
        <taxon>Lachnospirales</taxon>
        <taxon>Lachnospiraceae</taxon>
        <taxon>Hungatella</taxon>
    </lineage>
</organism>
<accession>G5IC27</accession>
<sequence length="381" mass="43626">MALGAMLFLSVVLTGCIGRNVDVPAESEPSSVETPAAMTEAEETPAETVSGMEETSLMGQSAGQVYLYGEMHGEQKIIEKEFEVWKDYYGGEGLRHMFIEAPYYTAEYLNLWMEADSDEILDEVYDDWEGSAAHNPYLKEFYQNIKRECPETVFHGTDVGHCYDTTGERYLSYLRENKQEDSEPYALTQECMEQGKYFYDNSDDVYRENKMVENFVNAFEALDGESIVGFYGGAHVGLDAMDYLTETIPCMANQLHALYGDAIHSEDLTWVRKDIEPERIDMVTVAGKEYQAAYYGKVDLTGFKDFAYQEYWRLENAYDDFKDMPKTGDMLPYDNYPMLLETGQVFRVETGKADGTVLRGYYRSDGNKWQGRIATEEFRVE</sequence>